<accession>Q4V1H5</accession>
<dbReference type="InterPro" id="IPR001279">
    <property type="entry name" value="Metallo-B-lactamas"/>
</dbReference>
<name>Q4V1H5_BACCZ</name>
<dbReference type="Gene3D" id="3.60.15.10">
    <property type="entry name" value="Ribonuclease Z/Hydroxyacylglutathione hydrolase-like"/>
    <property type="match status" value="1"/>
</dbReference>
<keyword evidence="2" id="KW-0614">Plasmid</keyword>
<dbReference type="InterPro" id="IPR036866">
    <property type="entry name" value="RibonucZ/Hydroxyglut_hydro"/>
</dbReference>
<gene>
    <name evidence="2" type="ordered locus">pE33L466_0280</name>
</gene>
<dbReference type="SMART" id="SM00849">
    <property type="entry name" value="Lactamase_B"/>
    <property type="match status" value="1"/>
</dbReference>
<organism evidence="2 3">
    <name type="scientific">Bacillus cereus (strain ZK / E33L)</name>
    <dbReference type="NCBI Taxonomy" id="288681"/>
    <lineage>
        <taxon>Bacteria</taxon>
        <taxon>Bacillati</taxon>
        <taxon>Bacillota</taxon>
        <taxon>Bacilli</taxon>
        <taxon>Bacillales</taxon>
        <taxon>Bacillaceae</taxon>
        <taxon>Bacillus</taxon>
        <taxon>Bacillus cereus group</taxon>
    </lineage>
</organism>
<sequence length="293" mass="32811">MNKKKCVIYLKTLTKGEKHSMFKTIDTNQKDVKLTVFSSDEKSFMVTATLVEKAGHAFLINSKFTQSDSKEIIDYLKKNNLSLDKIFIIHGDPDYYFGLESIKAAYPEAIAYATETTVEHIVHSVLGKLKVWRDALGENAPSNVVLPQVFKEKSIDFQELTFELVGLDDYRTSLFNRELKLLIGGIDVFNEIHLFLADTSSKAAMEAWIENLKVLQALQADVIVPSHGSIEKSLDNQAITATMDYLRNAIQASEESKNSKDFVAKLDAAYPGYANKGVLELSAKVVTKEMPWG</sequence>
<proteinExistence type="predicted"/>
<dbReference type="PANTHER" id="PTHR42951:SF14">
    <property type="entry name" value="METALLO-BETA-LACTAMASE SUPERFAMILY PROTEIN"/>
    <property type="match status" value="1"/>
</dbReference>
<dbReference type="Proteomes" id="UP000002612">
    <property type="component" value="Plasmid pE33L466"/>
</dbReference>
<geneLocation type="plasmid" evidence="2 3">
    <name>pE33L466</name>
</geneLocation>
<evidence type="ECO:0000313" key="3">
    <source>
        <dbReference type="Proteomes" id="UP000002612"/>
    </source>
</evidence>
<dbReference type="AlphaFoldDB" id="Q4V1H5"/>
<dbReference type="PANTHER" id="PTHR42951">
    <property type="entry name" value="METALLO-BETA-LACTAMASE DOMAIN-CONTAINING"/>
    <property type="match status" value="1"/>
</dbReference>
<reference evidence="3" key="1">
    <citation type="journal article" date="2006" name="J. Bacteriol.">
        <title>Pathogenomic sequence analysis of Bacillus cereus and Bacillus thuringiensis isolates closely related to Bacillus anthracis.</title>
        <authorList>
            <person name="Han C.S."/>
            <person name="Xie G."/>
            <person name="Challacombe J.F."/>
            <person name="Altherr M.R."/>
            <person name="Bhotika S.S."/>
            <person name="Brown N."/>
            <person name="Bruce D."/>
            <person name="Campbell C.S."/>
            <person name="Campbell M.L."/>
            <person name="Chen J."/>
            <person name="Chertkov O."/>
            <person name="Cleland C."/>
            <person name="Dimitrijevic M."/>
            <person name="Doggett N.A."/>
            <person name="Fawcett J.J."/>
            <person name="Glavina T."/>
            <person name="Goodwin L.A."/>
            <person name="Green L.D."/>
            <person name="Hill K.K."/>
            <person name="Hitchcock P."/>
            <person name="Jackson P.J."/>
            <person name="Keim P."/>
            <person name="Kewalramani A.R."/>
            <person name="Longmire J."/>
            <person name="Lucas S."/>
            <person name="Malfatti S."/>
            <person name="McMurry K."/>
            <person name="Meincke L.J."/>
            <person name="Misra M."/>
            <person name="Moseman B.L."/>
            <person name="Mundt M."/>
            <person name="Munk A.C."/>
            <person name="Okinaka R.T."/>
            <person name="Parson-Quintana B."/>
            <person name="Reilly L.P."/>
            <person name="Richardson P."/>
            <person name="Robinson D.L."/>
            <person name="Rubin E."/>
            <person name="Saunders E."/>
            <person name="Tapia R."/>
            <person name="Tesmer J.G."/>
            <person name="Thayer N."/>
            <person name="Thompson L.S."/>
            <person name="Tice H."/>
            <person name="Ticknor L.O."/>
            <person name="Wills P.L."/>
            <person name="Brettin T.S."/>
            <person name="Gilna P."/>
        </authorList>
    </citation>
    <scope>NUCLEOTIDE SEQUENCE [LARGE SCALE GENOMIC DNA]</scope>
    <source>
        <strain evidence="3">ZK / E33L</strain>
        <plasmid evidence="3">pE33L466</plasmid>
    </source>
</reference>
<evidence type="ECO:0000259" key="1">
    <source>
        <dbReference type="SMART" id="SM00849"/>
    </source>
</evidence>
<dbReference type="SUPFAM" id="SSF56281">
    <property type="entry name" value="Metallo-hydrolase/oxidoreductase"/>
    <property type="match status" value="1"/>
</dbReference>
<protein>
    <recommendedName>
        <fullName evidence="1">Metallo-beta-lactamase domain-containing protein</fullName>
    </recommendedName>
</protein>
<feature type="domain" description="Metallo-beta-lactamase" evidence="1">
    <location>
        <begin position="45"/>
        <end position="227"/>
    </location>
</feature>
<dbReference type="KEGG" id="bcz:pE33L466_0280"/>
<dbReference type="EMBL" id="CP000040">
    <property type="protein sequence ID" value="AAY60432.1"/>
    <property type="molecule type" value="Genomic_DNA"/>
</dbReference>
<dbReference type="InterPro" id="IPR050855">
    <property type="entry name" value="NDM-1-like"/>
</dbReference>
<evidence type="ECO:0000313" key="2">
    <source>
        <dbReference type="EMBL" id="AAY60432.1"/>
    </source>
</evidence>